<name>A0A178UC44_ARATH</name>
<protein>
    <submittedName>
        <fullName evidence="1">Uncharacterized protein</fullName>
    </submittedName>
</protein>
<evidence type="ECO:0000313" key="2">
    <source>
        <dbReference type="Proteomes" id="UP000078284"/>
    </source>
</evidence>
<dbReference type="Proteomes" id="UP000078284">
    <property type="component" value="Chromosome 5"/>
</dbReference>
<reference evidence="2" key="1">
    <citation type="journal article" date="2016" name="Proc. Natl. Acad. Sci. U.S.A.">
        <title>Chromosome-level assembly of Arabidopsis thaliana Ler reveals the extent of translocation and inversion polymorphisms.</title>
        <authorList>
            <person name="Zapata L."/>
            <person name="Ding J."/>
            <person name="Willing E.M."/>
            <person name="Hartwig B."/>
            <person name="Bezdan D."/>
            <person name="Jiao W.B."/>
            <person name="Patel V."/>
            <person name="Velikkakam James G."/>
            <person name="Koornneef M."/>
            <person name="Ossowski S."/>
            <person name="Schneeberger K."/>
        </authorList>
    </citation>
    <scope>NUCLEOTIDE SEQUENCE [LARGE SCALE GENOMIC DNA]</scope>
    <source>
        <strain evidence="2">cv. Landsberg erecta</strain>
    </source>
</reference>
<sequence length="55" mass="6095">MKNQPLMIGGYLRSGRVSGGLWPELFSGDITALSSPVSKIFFSFPTCKKISFHFL</sequence>
<evidence type="ECO:0000313" key="1">
    <source>
        <dbReference type="EMBL" id="OAO91353.1"/>
    </source>
</evidence>
<dbReference type="AlphaFoldDB" id="A0A178UC44"/>
<accession>A0A178UC44</accession>
<comment type="caution">
    <text evidence="1">The sequence shown here is derived from an EMBL/GenBank/DDBJ whole genome shotgun (WGS) entry which is preliminary data.</text>
</comment>
<organism evidence="1 2">
    <name type="scientific">Arabidopsis thaliana</name>
    <name type="common">Mouse-ear cress</name>
    <dbReference type="NCBI Taxonomy" id="3702"/>
    <lineage>
        <taxon>Eukaryota</taxon>
        <taxon>Viridiplantae</taxon>
        <taxon>Streptophyta</taxon>
        <taxon>Embryophyta</taxon>
        <taxon>Tracheophyta</taxon>
        <taxon>Spermatophyta</taxon>
        <taxon>Magnoliopsida</taxon>
        <taxon>eudicotyledons</taxon>
        <taxon>Gunneridae</taxon>
        <taxon>Pentapetalae</taxon>
        <taxon>rosids</taxon>
        <taxon>malvids</taxon>
        <taxon>Brassicales</taxon>
        <taxon>Brassicaceae</taxon>
        <taxon>Camelineae</taxon>
        <taxon>Arabidopsis</taxon>
    </lineage>
</organism>
<dbReference type="EMBL" id="LUHQ01000005">
    <property type="protein sequence ID" value="OAO91353.1"/>
    <property type="molecule type" value="Genomic_DNA"/>
</dbReference>
<gene>
    <name evidence="1" type="ordered locus">AXX17_At5g64820</name>
</gene>
<proteinExistence type="predicted"/>